<organism evidence="7 8">
    <name type="scientific">Planococcus glaciei</name>
    <dbReference type="NCBI Taxonomy" id="459472"/>
    <lineage>
        <taxon>Bacteria</taxon>
        <taxon>Bacillati</taxon>
        <taxon>Bacillota</taxon>
        <taxon>Bacilli</taxon>
        <taxon>Bacillales</taxon>
        <taxon>Caryophanaceae</taxon>
        <taxon>Planococcus</taxon>
    </lineage>
</organism>
<dbReference type="AlphaFoldDB" id="A0A7H8Q965"/>
<keyword evidence="5 6" id="KW-0408">Iron</keyword>
<dbReference type="GO" id="GO:0016705">
    <property type="term" value="F:oxidoreductase activity, acting on paired donors, with incorporation or reduction of molecular oxygen"/>
    <property type="evidence" value="ECO:0007669"/>
    <property type="project" value="InterPro"/>
</dbReference>
<dbReference type="Gene3D" id="1.10.630.10">
    <property type="entry name" value="Cytochrome P450"/>
    <property type="match status" value="1"/>
</dbReference>
<dbReference type="InterPro" id="IPR036396">
    <property type="entry name" value="Cyt_P450_sf"/>
</dbReference>
<reference evidence="8" key="2">
    <citation type="submission" date="2020-06" db="EMBL/GenBank/DDBJ databases">
        <title>Isolation of Planomicrobium glaciei.</title>
        <authorList>
            <person name="Malisova L."/>
            <person name="Safrankova R."/>
            <person name="Jakubu V."/>
            <person name="Spanelova P."/>
        </authorList>
    </citation>
    <scope>NUCLEOTIDE SEQUENCE [LARGE SCALE GENOMIC DNA]</scope>
    <source>
        <strain evidence="8">NRL-ATB46093</strain>
    </source>
</reference>
<evidence type="ECO:0000313" key="8">
    <source>
        <dbReference type="Proteomes" id="UP000509222"/>
    </source>
</evidence>
<keyword evidence="8" id="KW-1185">Reference proteome</keyword>
<dbReference type="GO" id="GO:0004497">
    <property type="term" value="F:monooxygenase activity"/>
    <property type="evidence" value="ECO:0007669"/>
    <property type="project" value="InterPro"/>
</dbReference>
<dbReference type="InterPro" id="IPR002401">
    <property type="entry name" value="Cyt_P450_E_grp-I"/>
</dbReference>
<keyword evidence="4" id="KW-0560">Oxidoreductase</keyword>
<dbReference type="SUPFAM" id="SSF48264">
    <property type="entry name" value="Cytochrome P450"/>
    <property type="match status" value="1"/>
</dbReference>
<keyword evidence="2 6" id="KW-0349">Heme</keyword>
<sequence>MAETRPIPRDKGVDNTLALMAEGYQFIPNRTRQLKTDVFQTRLLGQTAVCMAGEEAARVFYDESKFRRRGAVPKRVQKTLMGEKAIQTMDDAAHKHRKQLFMSLMTLERLRLLNIYVTEEWRSAVERWSTMEEVLFFKEVEELMMRVACRWAGVPLRENEVEMCSRDMGALIDSFGAAGPRHWKGKTARKQSEDWMEKIVKAVRKGKLQAPNGTALQAMAWYKQPNGKRMTTHMAAIEVINILRPIVAIGRYITFGAIALHEHPETREKLAANRGDYSQWFVQEVRRYYPFGPFTGARVRENFVWQGYHFKKGTLVLLDIYGTNHHPDLWNQPEEFRPERFRDWKESPFSFIPQGGGEYDLGHRCAGEWVTIEAMKTSLEFLVRKMEYDVPDQDVSYSMARMPTLPKSRFVIRNARPGRY</sequence>
<dbReference type="PRINTS" id="PR00463">
    <property type="entry name" value="EP450I"/>
</dbReference>
<dbReference type="Proteomes" id="UP000509222">
    <property type="component" value="Chromosome"/>
</dbReference>
<evidence type="ECO:0000313" key="7">
    <source>
        <dbReference type="EMBL" id="QKX50548.1"/>
    </source>
</evidence>
<dbReference type="Pfam" id="PF00067">
    <property type="entry name" value="p450"/>
    <property type="match status" value="1"/>
</dbReference>
<feature type="binding site" description="axial binding residue" evidence="6">
    <location>
        <position position="365"/>
    </location>
    <ligand>
        <name>heme</name>
        <dbReference type="ChEBI" id="CHEBI:30413"/>
    </ligand>
    <ligandPart>
        <name>Fe</name>
        <dbReference type="ChEBI" id="CHEBI:18248"/>
    </ligandPart>
</feature>
<dbReference type="InterPro" id="IPR001128">
    <property type="entry name" value="Cyt_P450"/>
</dbReference>
<dbReference type="RefSeq" id="WP_036802748.1">
    <property type="nucleotide sequence ID" value="NZ_CP051177.1"/>
</dbReference>
<keyword evidence="3 6" id="KW-0479">Metal-binding</keyword>
<dbReference type="CDD" id="cd11067">
    <property type="entry name" value="CYP152"/>
    <property type="match status" value="1"/>
</dbReference>
<proteinExistence type="inferred from homology"/>
<gene>
    <name evidence="7" type="ORF">HF394_08130</name>
</gene>
<comment type="similarity">
    <text evidence="1">Belongs to the cytochrome P450 family.</text>
</comment>
<dbReference type="PANTHER" id="PTHR24302">
    <property type="entry name" value="CYTOCHROME P450 FAMILY 3"/>
    <property type="match status" value="1"/>
</dbReference>
<reference evidence="7 8" key="1">
    <citation type="submission" date="2020-04" db="EMBL/GenBank/DDBJ databases">
        <authorList>
            <person name="Pajer P."/>
            <person name="Broz P."/>
        </authorList>
    </citation>
    <scope>NUCLEOTIDE SEQUENCE [LARGE SCALE GENOMIC DNA]</scope>
    <source>
        <strain evidence="8">NRL-ATB46093</strain>
    </source>
</reference>
<dbReference type="PANTHER" id="PTHR24302:SF15">
    <property type="entry name" value="FATTY-ACID PEROXYGENASE"/>
    <property type="match status" value="1"/>
</dbReference>
<evidence type="ECO:0000256" key="1">
    <source>
        <dbReference type="ARBA" id="ARBA00010617"/>
    </source>
</evidence>
<accession>A0A7H8Q965</accession>
<evidence type="ECO:0000256" key="4">
    <source>
        <dbReference type="ARBA" id="ARBA00023002"/>
    </source>
</evidence>
<evidence type="ECO:0000256" key="5">
    <source>
        <dbReference type="ARBA" id="ARBA00023004"/>
    </source>
</evidence>
<dbReference type="EMBL" id="CP051177">
    <property type="protein sequence ID" value="QKX50548.1"/>
    <property type="molecule type" value="Genomic_DNA"/>
</dbReference>
<dbReference type="InterPro" id="IPR050705">
    <property type="entry name" value="Cytochrome_P450_3A"/>
</dbReference>
<dbReference type="GO" id="GO:0020037">
    <property type="term" value="F:heme binding"/>
    <property type="evidence" value="ECO:0007669"/>
    <property type="project" value="InterPro"/>
</dbReference>
<name>A0A7H8Q965_9BACL</name>
<protein>
    <submittedName>
        <fullName evidence="7">Cytochrome P450</fullName>
    </submittedName>
</protein>
<evidence type="ECO:0000256" key="3">
    <source>
        <dbReference type="ARBA" id="ARBA00022723"/>
    </source>
</evidence>
<comment type="cofactor">
    <cofactor evidence="6">
        <name>heme</name>
        <dbReference type="ChEBI" id="CHEBI:30413"/>
    </cofactor>
</comment>
<evidence type="ECO:0000256" key="6">
    <source>
        <dbReference type="PIRSR" id="PIRSR602401-1"/>
    </source>
</evidence>
<dbReference type="GO" id="GO:0005506">
    <property type="term" value="F:iron ion binding"/>
    <property type="evidence" value="ECO:0007669"/>
    <property type="project" value="InterPro"/>
</dbReference>
<evidence type="ECO:0000256" key="2">
    <source>
        <dbReference type="ARBA" id="ARBA00022617"/>
    </source>
</evidence>